<evidence type="ECO:0000313" key="8">
    <source>
        <dbReference type="Proteomes" id="UP000277007"/>
    </source>
</evidence>
<comment type="similarity">
    <text evidence="2">Belongs to the bacterial solute-binding protein 5 family.</text>
</comment>
<dbReference type="InterPro" id="IPR000914">
    <property type="entry name" value="SBP_5_dom"/>
</dbReference>
<comment type="caution">
    <text evidence="7">The sequence shown here is derived from an EMBL/GenBank/DDBJ whole genome shotgun (WGS) entry which is preliminary data.</text>
</comment>
<evidence type="ECO:0000256" key="2">
    <source>
        <dbReference type="ARBA" id="ARBA00005695"/>
    </source>
</evidence>
<evidence type="ECO:0000256" key="4">
    <source>
        <dbReference type="ARBA" id="ARBA00022729"/>
    </source>
</evidence>
<keyword evidence="4 5" id="KW-0732">Signal</keyword>
<protein>
    <submittedName>
        <fullName evidence="7">Peptide ABC transporter substrate-binding protein</fullName>
    </submittedName>
</protein>
<dbReference type="Proteomes" id="UP000277007">
    <property type="component" value="Unassembled WGS sequence"/>
</dbReference>
<dbReference type="FunFam" id="3.90.76.10:FF:000001">
    <property type="entry name" value="Oligopeptide ABC transporter substrate-binding protein"/>
    <property type="match status" value="1"/>
</dbReference>
<proteinExistence type="inferred from homology"/>
<dbReference type="PIRSF" id="PIRSF002741">
    <property type="entry name" value="MppA"/>
    <property type="match status" value="1"/>
</dbReference>
<name>A0A3S0HZW0_9PROT</name>
<dbReference type="EMBL" id="RXMA01000013">
    <property type="protein sequence ID" value="RTR18940.1"/>
    <property type="molecule type" value="Genomic_DNA"/>
</dbReference>
<dbReference type="CDD" id="cd08504">
    <property type="entry name" value="PBP2_OppA"/>
    <property type="match status" value="1"/>
</dbReference>
<keyword evidence="8" id="KW-1185">Reference proteome</keyword>
<keyword evidence="3" id="KW-0813">Transport</keyword>
<reference evidence="7 8" key="1">
    <citation type="submission" date="2018-12" db="EMBL/GenBank/DDBJ databases">
        <authorList>
            <person name="Yang Y."/>
        </authorList>
    </citation>
    <scope>NUCLEOTIDE SEQUENCE [LARGE SCALE GENOMIC DNA]</scope>
    <source>
        <strain evidence="7 8">L-25-5w-1</strain>
    </source>
</reference>
<evidence type="ECO:0000313" key="7">
    <source>
        <dbReference type="EMBL" id="RTR18940.1"/>
    </source>
</evidence>
<evidence type="ECO:0000256" key="3">
    <source>
        <dbReference type="ARBA" id="ARBA00022448"/>
    </source>
</evidence>
<feature type="signal peptide" evidence="5">
    <location>
        <begin position="1"/>
        <end position="28"/>
    </location>
</feature>
<dbReference type="Pfam" id="PF00496">
    <property type="entry name" value="SBP_bac_5"/>
    <property type="match status" value="1"/>
</dbReference>
<dbReference type="Gene3D" id="3.10.105.10">
    <property type="entry name" value="Dipeptide-binding Protein, Domain 3"/>
    <property type="match status" value="1"/>
</dbReference>
<accession>A0A3S0HZW0</accession>
<dbReference type="GO" id="GO:1904680">
    <property type="term" value="F:peptide transmembrane transporter activity"/>
    <property type="evidence" value="ECO:0007669"/>
    <property type="project" value="TreeGrafter"/>
</dbReference>
<dbReference type="PANTHER" id="PTHR30290">
    <property type="entry name" value="PERIPLASMIC BINDING COMPONENT OF ABC TRANSPORTER"/>
    <property type="match status" value="1"/>
</dbReference>
<dbReference type="InterPro" id="IPR039424">
    <property type="entry name" value="SBP_5"/>
</dbReference>
<comment type="subcellular location">
    <subcellularLocation>
        <location evidence="1">Periplasm</location>
    </subcellularLocation>
</comment>
<dbReference type="GO" id="GO:0030288">
    <property type="term" value="C:outer membrane-bounded periplasmic space"/>
    <property type="evidence" value="ECO:0007669"/>
    <property type="project" value="TreeGrafter"/>
</dbReference>
<evidence type="ECO:0000259" key="6">
    <source>
        <dbReference type="Pfam" id="PF00496"/>
    </source>
</evidence>
<dbReference type="Gene3D" id="3.40.190.10">
    <property type="entry name" value="Periplasmic binding protein-like II"/>
    <property type="match status" value="1"/>
</dbReference>
<dbReference type="RefSeq" id="WP_126616835.1">
    <property type="nucleotide sequence ID" value="NZ_JBHUCY010000038.1"/>
</dbReference>
<dbReference type="InterPro" id="IPR030678">
    <property type="entry name" value="Peptide/Ni-bd"/>
</dbReference>
<evidence type="ECO:0000256" key="5">
    <source>
        <dbReference type="SAM" id="SignalP"/>
    </source>
</evidence>
<dbReference type="AlphaFoldDB" id="A0A3S0HZW0"/>
<dbReference type="GO" id="GO:0015833">
    <property type="term" value="P:peptide transport"/>
    <property type="evidence" value="ECO:0007669"/>
    <property type="project" value="TreeGrafter"/>
</dbReference>
<gene>
    <name evidence="7" type="ORF">EJ903_15005</name>
</gene>
<evidence type="ECO:0000256" key="1">
    <source>
        <dbReference type="ARBA" id="ARBA00004418"/>
    </source>
</evidence>
<dbReference type="SUPFAM" id="SSF53850">
    <property type="entry name" value="Periplasmic binding protein-like II"/>
    <property type="match status" value="1"/>
</dbReference>
<dbReference type="GO" id="GO:0043190">
    <property type="term" value="C:ATP-binding cassette (ABC) transporter complex"/>
    <property type="evidence" value="ECO:0007669"/>
    <property type="project" value="InterPro"/>
</dbReference>
<feature type="domain" description="Solute-binding protein family 5" evidence="6">
    <location>
        <begin position="73"/>
        <end position="450"/>
    </location>
</feature>
<dbReference type="PANTHER" id="PTHR30290:SF10">
    <property type="entry name" value="PERIPLASMIC OLIGOPEPTIDE-BINDING PROTEIN-RELATED"/>
    <property type="match status" value="1"/>
</dbReference>
<organism evidence="7 8">
    <name type="scientific">Azospirillum griseum</name>
    <dbReference type="NCBI Taxonomy" id="2496639"/>
    <lineage>
        <taxon>Bacteria</taxon>
        <taxon>Pseudomonadati</taxon>
        <taxon>Pseudomonadota</taxon>
        <taxon>Alphaproteobacteria</taxon>
        <taxon>Rhodospirillales</taxon>
        <taxon>Azospirillaceae</taxon>
        <taxon>Azospirillum</taxon>
    </lineage>
</organism>
<dbReference type="Gene3D" id="3.90.76.10">
    <property type="entry name" value="Dipeptide-binding Protein, Domain 1"/>
    <property type="match status" value="1"/>
</dbReference>
<feature type="chain" id="PRO_5018584198" evidence="5">
    <location>
        <begin position="29"/>
        <end position="548"/>
    </location>
</feature>
<sequence>MKSIVRCAGTVAAIWLGASVATSSIALAETVFNRGNGGEPSTLDPHATDGRIESNIFRDLFEGLVVYGPDGRFMPGVAESWDVSPDGLVYTFHLRNNAKWSNGDALTAEDFVYSFRRAVAPHAGASAANLRMIEGADAVMAGGAADKLGVKAVDPATLRITLVTPTPFFLGVLSSDNMALPVHKATVEKNGDKWTEAGKMVSNGAYTLVEWQRGKPVVVTRNANYYAKDSVSIDRVLFHPIADPGEEMALYRSGKLDVTNEVPQDQVKWISLSQPKEFWNKPFLATYYYALNLTAEPFKGNRNLRKALSLAINRESIVEKVTRAGEMPAYGLVPPIVPNYRRPLPAFAAEPMETRLEEARRLFADAGYGPAQPLKLEILYNTSENNRVIAEAVMAQWTRAFGKGLLVSSVSADRTEYLKRRARRDFQVVRAAWIGDFADPTVFLNLMLSTALPPRNDPGYRSAKFDELLAKASTTTEVSERSTLLSEAEKLMTEDYPIIPIYHWATKSLVSPKVKGWTFNIRDVHPSRFVSIVEPKVPAGGNKTSALN</sequence>
<dbReference type="OrthoDB" id="9803988at2"/>